<dbReference type="InterPro" id="IPR016936">
    <property type="entry name" value="UCP029693"/>
</dbReference>
<reference evidence="1 2" key="1">
    <citation type="submission" date="2016-05" db="EMBL/GenBank/DDBJ databases">
        <title>Single-cell genome of chain-forming Candidatus Thiomargarita nelsonii and comparison to other large sulfur-oxidizing bacteria.</title>
        <authorList>
            <person name="Winkel M."/>
            <person name="Salman V."/>
            <person name="Woyke T."/>
            <person name="Schulz-Vogt H."/>
            <person name="Richter M."/>
            <person name="Flood B."/>
            <person name="Bailey J."/>
            <person name="Amann R."/>
            <person name="Mussmann M."/>
        </authorList>
    </citation>
    <scope>NUCLEOTIDE SEQUENCE [LARGE SCALE GENOMIC DNA]</scope>
    <source>
        <strain evidence="1 2">THI036</strain>
    </source>
</reference>
<name>A0A176RW50_9GAMM</name>
<evidence type="ECO:0000313" key="1">
    <source>
        <dbReference type="EMBL" id="OAD19945.1"/>
    </source>
</evidence>
<dbReference type="EMBL" id="LUTY01002602">
    <property type="protein sequence ID" value="OAD19945.1"/>
    <property type="molecule type" value="Genomic_DNA"/>
</dbReference>
<accession>A0A176RW50</accession>
<gene>
    <name evidence="1" type="ORF">THIOM_004377</name>
</gene>
<organism evidence="1 2">
    <name type="scientific">Candidatus Thiomargarita nelsonii</name>
    <dbReference type="NCBI Taxonomy" id="1003181"/>
    <lineage>
        <taxon>Bacteria</taxon>
        <taxon>Pseudomonadati</taxon>
        <taxon>Pseudomonadota</taxon>
        <taxon>Gammaproteobacteria</taxon>
        <taxon>Thiotrichales</taxon>
        <taxon>Thiotrichaceae</taxon>
        <taxon>Thiomargarita</taxon>
    </lineage>
</organism>
<proteinExistence type="predicted"/>
<comment type="caution">
    <text evidence="1">The sequence shown here is derived from an EMBL/GenBank/DDBJ whole genome shotgun (WGS) entry which is preliminary data.</text>
</comment>
<dbReference type="PATRIC" id="fig|1003181.4.peg.5766"/>
<keyword evidence="2" id="KW-1185">Reference proteome</keyword>
<sequence>MLHLLQAVKIDFKNVLEQKQAMMILQQVIQELEGTQKMVWSPIILNGSEFGLFANHSLVLSSYISRANTGMIELYNLLVP</sequence>
<protein>
    <submittedName>
        <fullName evidence="1">Uncharacterized conserved protein UCP029693</fullName>
    </submittedName>
</protein>
<dbReference type="Proteomes" id="UP000076962">
    <property type="component" value="Unassembled WGS sequence"/>
</dbReference>
<dbReference type="Pfam" id="PF10095">
    <property type="entry name" value="DUF2333"/>
    <property type="match status" value="1"/>
</dbReference>
<dbReference type="AlphaFoldDB" id="A0A176RW50"/>
<evidence type="ECO:0000313" key="2">
    <source>
        <dbReference type="Proteomes" id="UP000076962"/>
    </source>
</evidence>